<dbReference type="AlphaFoldDB" id="A0A813BQL4"/>
<keyword evidence="2" id="KW-1185">Reference proteome</keyword>
<feature type="non-terminal residue" evidence="1">
    <location>
        <position position="1"/>
    </location>
</feature>
<protein>
    <submittedName>
        <fullName evidence="1">Uncharacterized protein</fullName>
    </submittedName>
</protein>
<sequence length="171" mass="18092">VVASNGDVGEVVVDNVDVEAVGEHVDAKDALMDDVDVAVAVASNVDLDDVVEEDVAAEDAVAQSDAIERVAVHNIVVQKAVAQDVAVEVEVNLSADVSVGKAVAVEDVLVEDVHVHAENLDRTLWEDAGMDNIVRDNVGQRDGRTAESEDAAEAVLKEARKEDTFVERVVA</sequence>
<gene>
    <name evidence="1" type="ORF">SNEC2469_LOCUS31153</name>
</gene>
<reference evidence="1" key="1">
    <citation type="submission" date="2021-02" db="EMBL/GenBank/DDBJ databases">
        <authorList>
            <person name="Dougan E. K."/>
            <person name="Rhodes N."/>
            <person name="Thang M."/>
            <person name="Chan C."/>
        </authorList>
    </citation>
    <scope>NUCLEOTIDE SEQUENCE</scope>
</reference>
<evidence type="ECO:0000313" key="1">
    <source>
        <dbReference type="EMBL" id="CAE7912929.1"/>
    </source>
</evidence>
<evidence type="ECO:0000313" key="2">
    <source>
        <dbReference type="Proteomes" id="UP000601435"/>
    </source>
</evidence>
<accession>A0A813BQL4</accession>
<dbReference type="EMBL" id="CAJNJA010074531">
    <property type="protein sequence ID" value="CAE7912929.1"/>
    <property type="molecule type" value="Genomic_DNA"/>
</dbReference>
<dbReference type="OrthoDB" id="10507395at2759"/>
<organism evidence="1 2">
    <name type="scientific">Symbiodinium necroappetens</name>
    <dbReference type="NCBI Taxonomy" id="1628268"/>
    <lineage>
        <taxon>Eukaryota</taxon>
        <taxon>Sar</taxon>
        <taxon>Alveolata</taxon>
        <taxon>Dinophyceae</taxon>
        <taxon>Suessiales</taxon>
        <taxon>Symbiodiniaceae</taxon>
        <taxon>Symbiodinium</taxon>
    </lineage>
</organism>
<name>A0A813BQL4_9DINO</name>
<comment type="caution">
    <text evidence="1">The sequence shown here is derived from an EMBL/GenBank/DDBJ whole genome shotgun (WGS) entry which is preliminary data.</text>
</comment>
<proteinExistence type="predicted"/>
<dbReference type="Proteomes" id="UP000601435">
    <property type="component" value="Unassembled WGS sequence"/>
</dbReference>